<keyword evidence="3" id="KW-1185">Reference proteome</keyword>
<feature type="compositionally biased region" description="Basic and acidic residues" evidence="1">
    <location>
        <begin position="87"/>
        <end position="107"/>
    </location>
</feature>
<feature type="compositionally biased region" description="Polar residues" evidence="1">
    <location>
        <begin position="189"/>
        <end position="200"/>
    </location>
</feature>
<feature type="region of interest" description="Disordered" evidence="1">
    <location>
        <begin position="189"/>
        <end position="216"/>
    </location>
</feature>
<evidence type="ECO:0000313" key="3">
    <source>
        <dbReference type="Proteomes" id="UP000194236"/>
    </source>
</evidence>
<organism evidence="2 3">
    <name type="scientific">Euroglyphus maynei</name>
    <name type="common">Mayne's house dust mite</name>
    <dbReference type="NCBI Taxonomy" id="6958"/>
    <lineage>
        <taxon>Eukaryota</taxon>
        <taxon>Metazoa</taxon>
        <taxon>Ecdysozoa</taxon>
        <taxon>Arthropoda</taxon>
        <taxon>Chelicerata</taxon>
        <taxon>Arachnida</taxon>
        <taxon>Acari</taxon>
        <taxon>Acariformes</taxon>
        <taxon>Sarcoptiformes</taxon>
        <taxon>Astigmata</taxon>
        <taxon>Psoroptidia</taxon>
        <taxon>Analgoidea</taxon>
        <taxon>Pyroglyphidae</taxon>
        <taxon>Pyroglyphinae</taxon>
        <taxon>Euroglyphus</taxon>
    </lineage>
</organism>
<feature type="compositionally biased region" description="Polar residues" evidence="1">
    <location>
        <begin position="56"/>
        <end position="77"/>
    </location>
</feature>
<feature type="region of interest" description="Disordered" evidence="1">
    <location>
        <begin position="309"/>
        <end position="328"/>
    </location>
</feature>
<sequence>MKTYSRSNNHRMKRSGVGKQFKSNSIIYQSNYRKNHIHMTLENEMKSPTSHHRCNKSISDNSDNKKQQLPATTNKTNSSSSSSSGKQNEHDENNNRAIADSHKNDDRQTVIMIVKDGSNSNTITEYQQNRRRDLIGNTSSRHYVKHQNPTNAMTTGILMLKNKLTRNNQKTYVRKMSSDSQYEFSYYSNRKDSTSTNGRLSFSSDNPTKSTSSSFFSSGFSSTSGRMASSSTSNTATIIAGDLLLSQDQFDRIIEQSSIFTEQMKKCLINNMESIDDHEKLNILNSQHEQRFILISFIEQEFCNNEYKKQRSTNNDSNLNDDDGDSKQIDNKLSDRYILYLLQEIDSNSSSMTINRFNNLKVLLLYRKQLETDCLWKKFNAIMQLECIEHRLIDKFMRNLNESRILKILPSIRSFFNAKSDCMEKNWMK</sequence>
<proteinExistence type="predicted"/>
<feature type="region of interest" description="Disordered" evidence="1">
    <location>
        <begin position="44"/>
        <end position="107"/>
    </location>
</feature>
<feature type="compositionally biased region" description="Low complexity" evidence="1">
    <location>
        <begin position="201"/>
        <end position="216"/>
    </location>
</feature>
<dbReference type="Proteomes" id="UP000194236">
    <property type="component" value="Unassembled WGS sequence"/>
</dbReference>
<evidence type="ECO:0000313" key="2">
    <source>
        <dbReference type="EMBL" id="OTF70498.1"/>
    </source>
</evidence>
<comment type="caution">
    <text evidence="2">The sequence shown here is derived from an EMBL/GenBank/DDBJ whole genome shotgun (WGS) entry which is preliminary data.</text>
</comment>
<evidence type="ECO:0000256" key="1">
    <source>
        <dbReference type="SAM" id="MobiDB-lite"/>
    </source>
</evidence>
<feature type="region of interest" description="Disordered" evidence="1">
    <location>
        <begin position="1"/>
        <end position="22"/>
    </location>
</feature>
<reference evidence="2 3" key="1">
    <citation type="submission" date="2017-03" db="EMBL/GenBank/DDBJ databases">
        <title>Genome Survey of Euroglyphus maynei.</title>
        <authorList>
            <person name="Arlian L.G."/>
            <person name="Morgan M.S."/>
            <person name="Rider S.D."/>
        </authorList>
    </citation>
    <scope>NUCLEOTIDE SEQUENCE [LARGE SCALE GENOMIC DNA]</scope>
    <source>
        <strain evidence="2">Arlian Lab</strain>
        <tissue evidence="2">Whole body</tissue>
    </source>
</reference>
<dbReference type="AlphaFoldDB" id="A0A1Y3ARK6"/>
<protein>
    <submittedName>
        <fullName evidence="2">Uncharacterized protein</fullName>
    </submittedName>
</protein>
<name>A0A1Y3ARK6_EURMA</name>
<gene>
    <name evidence="2" type="ORF">BLA29_002603</name>
</gene>
<accession>A0A1Y3ARK6</accession>
<dbReference type="EMBL" id="MUJZ01065419">
    <property type="protein sequence ID" value="OTF70498.1"/>
    <property type="molecule type" value="Genomic_DNA"/>
</dbReference>